<organism evidence="1 2">
    <name type="scientific">Candidatus Wallbacteria bacterium HGW-Wallbacteria-1</name>
    <dbReference type="NCBI Taxonomy" id="2013854"/>
    <lineage>
        <taxon>Bacteria</taxon>
        <taxon>Candidatus Walliibacteriota</taxon>
    </lineage>
</organism>
<dbReference type="AlphaFoldDB" id="A0A2N1PS49"/>
<evidence type="ECO:0000313" key="1">
    <source>
        <dbReference type="EMBL" id="PKK91160.1"/>
    </source>
</evidence>
<dbReference type="EMBL" id="PGXC01000003">
    <property type="protein sequence ID" value="PKK91160.1"/>
    <property type="molecule type" value="Genomic_DNA"/>
</dbReference>
<reference evidence="1 2" key="1">
    <citation type="journal article" date="2017" name="ISME J.">
        <title>Potential for microbial H2 and metal transformations associated with novel bacteria and archaea in deep terrestrial subsurface sediments.</title>
        <authorList>
            <person name="Hernsdorf A.W."/>
            <person name="Amano Y."/>
            <person name="Miyakawa K."/>
            <person name="Ise K."/>
            <person name="Suzuki Y."/>
            <person name="Anantharaman K."/>
            <person name="Probst A."/>
            <person name="Burstein D."/>
            <person name="Thomas B.C."/>
            <person name="Banfield J.F."/>
        </authorList>
    </citation>
    <scope>NUCLEOTIDE SEQUENCE [LARGE SCALE GENOMIC DNA]</scope>
    <source>
        <strain evidence="1">HGW-Wallbacteria-1</strain>
    </source>
</reference>
<proteinExistence type="predicted"/>
<comment type="caution">
    <text evidence="1">The sequence shown here is derived from an EMBL/GenBank/DDBJ whole genome shotgun (WGS) entry which is preliminary data.</text>
</comment>
<dbReference type="Proteomes" id="UP000233256">
    <property type="component" value="Unassembled WGS sequence"/>
</dbReference>
<sequence length="73" mass="8267">MQPEIMGKDRSTKITSLVSSFLETFLAISTSRFKGFHFWQSVYLNLTSLVETCPLILYHKCRLSGNGSSLLVH</sequence>
<accession>A0A2N1PS49</accession>
<evidence type="ECO:0000313" key="2">
    <source>
        <dbReference type="Proteomes" id="UP000233256"/>
    </source>
</evidence>
<gene>
    <name evidence="1" type="ORF">CVV64_05165</name>
</gene>
<protein>
    <submittedName>
        <fullName evidence="1">Uncharacterized protein</fullName>
    </submittedName>
</protein>
<name>A0A2N1PS49_9BACT</name>